<comment type="caution">
    <text evidence="1">The sequence shown here is derived from an EMBL/GenBank/DDBJ whole genome shotgun (WGS) entry which is preliminary data.</text>
</comment>
<feature type="non-terminal residue" evidence="1">
    <location>
        <position position="1"/>
    </location>
</feature>
<dbReference type="EMBL" id="SNRW01035965">
    <property type="protein sequence ID" value="KAA6354638.1"/>
    <property type="molecule type" value="Genomic_DNA"/>
</dbReference>
<organism evidence="1 2">
    <name type="scientific">Streblomastix strix</name>
    <dbReference type="NCBI Taxonomy" id="222440"/>
    <lineage>
        <taxon>Eukaryota</taxon>
        <taxon>Metamonada</taxon>
        <taxon>Preaxostyla</taxon>
        <taxon>Oxymonadida</taxon>
        <taxon>Streblomastigidae</taxon>
        <taxon>Streblomastix</taxon>
    </lineage>
</organism>
<dbReference type="Proteomes" id="UP000324800">
    <property type="component" value="Unassembled WGS sequence"/>
</dbReference>
<evidence type="ECO:0000313" key="1">
    <source>
        <dbReference type="EMBL" id="KAA6354638.1"/>
    </source>
</evidence>
<proteinExistence type="predicted"/>
<sequence length="93" mass="10839">MLKNVKLPYRQAFQGRTVHLDRTVAISSVFLNGHSIVNIVWGMARRIKVFGFNVLETIYRSQLTAIEIALIHVTFNYSYKLMTVKGFRIKFNF</sequence>
<name>A0A5J4T8U4_9EUKA</name>
<protein>
    <submittedName>
        <fullName evidence="1">Uncharacterized protein</fullName>
    </submittedName>
</protein>
<dbReference type="AlphaFoldDB" id="A0A5J4T8U4"/>
<accession>A0A5J4T8U4</accession>
<gene>
    <name evidence="1" type="ORF">EZS28_049835</name>
</gene>
<evidence type="ECO:0000313" key="2">
    <source>
        <dbReference type="Proteomes" id="UP000324800"/>
    </source>
</evidence>
<reference evidence="1 2" key="1">
    <citation type="submission" date="2019-03" db="EMBL/GenBank/DDBJ databases">
        <title>Single cell metagenomics reveals metabolic interactions within the superorganism composed of flagellate Streblomastix strix and complex community of Bacteroidetes bacteria on its surface.</title>
        <authorList>
            <person name="Treitli S.C."/>
            <person name="Kolisko M."/>
            <person name="Husnik F."/>
            <person name="Keeling P."/>
            <person name="Hampl V."/>
        </authorList>
    </citation>
    <scope>NUCLEOTIDE SEQUENCE [LARGE SCALE GENOMIC DNA]</scope>
    <source>
        <strain evidence="1">ST1C</strain>
    </source>
</reference>